<evidence type="ECO:0000313" key="2">
    <source>
        <dbReference type="EMBL" id="GFY79295.1"/>
    </source>
</evidence>
<dbReference type="Proteomes" id="UP000886998">
    <property type="component" value="Unassembled WGS sequence"/>
</dbReference>
<evidence type="ECO:0000313" key="3">
    <source>
        <dbReference type="Proteomes" id="UP000886998"/>
    </source>
</evidence>
<organism evidence="2 3">
    <name type="scientific">Trichonephila inaurata madagascariensis</name>
    <dbReference type="NCBI Taxonomy" id="2747483"/>
    <lineage>
        <taxon>Eukaryota</taxon>
        <taxon>Metazoa</taxon>
        <taxon>Ecdysozoa</taxon>
        <taxon>Arthropoda</taxon>
        <taxon>Chelicerata</taxon>
        <taxon>Arachnida</taxon>
        <taxon>Araneae</taxon>
        <taxon>Araneomorphae</taxon>
        <taxon>Entelegynae</taxon>
        <taxon>Araneoidea</taxon>
        <taxon>Nephilidae</taxon>
        <taxon>Trichonephila</taxon>
        <taxon>Trichonephila inaurata</taxon>
    </lineage>
</organism>
<feature type="region of interest" description="Disordered" evidence="1">
    <location>
        <begin position="1"/>
        <end position="27"/>
    </location>
</feature>
<proteinExistence type="predicted"/>
<dbReference type="EMBL" id="BMAV01023500">
    <property type="protein sequence ID" value="GFY79295.1"/>
    <property type="molecule type" value="Genomic_DNA"/>
</dbReference>
<keyword evidence="3" id="KW-1185">Reference proteome</keyword>
<reference evidence="2" key="1">
    <citation type="submission" date="2020-08" db="EMBL/GenBank/DDBJ databases">
        <title>Multicomponent nature underlies the extraordinary mechanical properties of spider dragline silk.</title>
        <authorList>
            <person name="Kono N."/>
            <person name="Nakamura H."/>
            <person name="Mori M."/>
            <person name="Yoshida Y."/>
            <person name="Ohtoshi R."/>
            <person name="Malay A.D."/>
            <person name="Moran D.A.P."/>
            <person name="Tomita M."/>
            <person name="Numata K."/>
            <person name="Arakawa K."/>
        </authorList>
    </citation>
    <scope>NUCLEOTIDE SEQUENCE</scope>
</reference>
<evidence type="ECO:0000256" key="1">
    <source>
        <dbReference type="SAM" id="MobiDB-lite"/>
    </source>
</evidence>
<dbReference type="AlphaFoldDB" id="A0A8X7CTY6"/>
<comment type="caution">
    <text evidence="2">The sequence shown here is derived from an EMBL/GenBank/DDBJ whole genome shotgun (WGS) entry which is preliminary data.</text>
</comment>
<sequence length="112" mass="12452">MQMTAKPHFGGRPSRNRDGRGKKAKTPIQQRFFSICKRKPLSGVQTPEGQVKFKQNSPSCTTFLVATATACSSGSTCLGFGRRSFSLFLPLIFEAKQVVDFKMRLARSKMNC</sequence>
<accession>A0A8X7CTY6</accession>
<protein>
    <submittedName>
        <fullName evidence="2">Uncharacterized protein</fullName>
    </submittedName>
</protein>
<gene>
    <name evidence="2" type="ORF">TNIN_100081</name>
</gene>
<name>A0A8X7CTY6_9ARAC</name>